<accession>A0A6V8LR90</accession>
<comment type="caution">
    <text evidence="2">The sequence shown here is derived from an EMBL/GenBank/DDBJ whole genome shotgun (WGS) entry which is preliminary data.</text>
</comment>
<dbReference type="Proteomes" id="UP000494245">
    <property type="component" value="Unassembled WGS sequence"/>
</dbReference>
<dbReference type="RefSeq" id="WP_173080278.1">
    <property type="nucleotide sequence ID" value="NZ_BLTE01000001.1"/>
</dbReference>
<proteinExistence type="predicted"/>
<gene>
    <name evidence="2" type="primary">mamI-2</name>
    <name evidence="2" type="ORF">NNJEOMEG_00109</name>
</gene>
<protein>
    <submittedName>
        <fullName evidence="2">Magnetosome protein MamI-2</fullName>
    </submittedName>
</protein>
<reference evidence="2 3" key="1">
    <citation type="submission" date="2020-04" db="EMBL/GenBank/DDBJ databases">
        <authorList>
            <consortium name="Desulfovibrio sp. FSS-1 genome sequencing consortium"/>
            <person name="Shimoshige H."/>
            <person name="Kobayashi H."/>
            <person name="Maekawa T."/>
        </authorList>
    </citation>
    <scope>NUCLEOTIDE SEQUENCE [LARGE SCALE GENOMIC DNA]</scope>
    <source>
        <strain evidence="2 3">SIID29052-01</strain>
    </source>
</reference>
<evidence type="ECO:0000313" key="2">
    <source>
        <dbReference type="EMBL" id="GFK92286.1"/>
    </source>
</evidence>
<feature type="transmembrane region" description="Helical" evidence="1">
    <location>
        <begin position="7"/>
        <end position="28"/>
    </location>
</feature>
<feature type="transmembrane region" description="Helical" evidence="1">
    <location>
        <begin position="34"/>
        <end position="53"/>
    </location>
</feature>
<feature type="transmembrane region" description="Helical" evidence="1">
    <location>
        <begin position="89"/>
        <end position="107"/>
    </location>
</feature>
<dbReference type="AlphaFoldDB" id="A0A6V8LR90"/>
<sequence length="111" mass="11996">MRIPHIVCGLLAFAVGLFLTYLWSPLVVGVFKGAVQPIALIIGLLALLSVVFDKTQYKKINLVAAVLLLAVGGYGLYDEWIATKDFCIGFAPVLLVGFGLLAVMHGIRNHK</sequence>
<keyword evidence="1" id="KW-0472">Membrane</keyword>
<dbReference type="InterPro" id="IPR058806">
    <property type="entry name" value="MamI"/>
</dbReference>
<keyword evidence="1" id="KW-0812">Transmembrane</keyword>
<dbReference type="Pfam" id="PF26391">
    <property type="entry name" value="MamI"/>
    <property type="match status" value="1"/>
</dbReference>
<keyword evidence="3" id="KW-1185">Reference proteome</keyword>
<name>A0A6V8LR90_9BACT</name>
<organism evidence="2 3">
    <name type="scientific">Fundidesulfovibrio magnetotacticus</name>
    <dbReference type="NCBI Taxonomy" id="2730080"/>
    <lineage>
        <taxon>Bacteria</taxon>
        <taxon>Pseudomonadati</taxon>
        <taxon>Thermodesulfobacteriota</taxon>
        <taxon>Desulfovibrionia</taxon>
        <taxon>Desulfovibrionales</taxon>
        <taxon>Desulfovibrionaceae</taxon>
        <taxon>Fundidesulfovibrio</taxon>
    </lineage>
</organism>
<reference evidence="2 3" key="2">
    <citation type="submission" date="2020-05" db="EMBL/GenBank/DDBJ databases">
        <title>Draft genome sequence of Desulfovibrio sp. strainFSS-1.</title>
        <authorList>
            <person name="Shimoshige H."/>
            <person name="Kobayashi H."/>
            <person name="Maekawa T."/>
        </authorList>
    </citation>
    <scope>NUCLEOTIDE SEQUENCE [LARGE SCALE GENOMIC DNA]</scope>
    <source>
        <strain evidence="2 3">SIID29052-01</strain>
    </source>
</reference>
<keyword evidence="1" id="KW-1133">Transmembrane helix</keyword>
<dbReference type="EMBL" id="BLTE01000001">
    <property type="protein sequence ID" value="GFK92286.1"/>
    <property type="molecule type" value="Genomic_DNA"/>
</dbReference>
<evidence type="ECO:0000313" key="3">
    <source>
        <dbReference type="Proteomes" id="UP000494245"/>
    </source>
</evidence>
<evidence type="ECO:0000256" key="1">
    <source>
        <dbReference type="SAM" id="Phobius"/>
    </source>
</evidence>
<feature type="transmembrane region" description="Helical" evidence="1">
    <location>
        <begin position="60"/>
        <end position="77"/>
    </location>
</feature>